<reference evidence="3" key="1">
    <citation type="submission" date="2023-03" db="EMBL/GenBank/DDBJ databases">
        <title>Massive genome expansion in bonnet fungi (Mycena s.s.) driven by repeated elements and novel gene families across ecological guilds.</title>
        <authorList>
            <consortium name="Lawrence Berkeley National Laboratory"/>
            <person name="Harder C.B."/>
            <person name="Miyauchi S."/>
            <person name="Viragh M."/>
            <person name="Kuo A."/>
            <person name="Thoen E."/>
            <person name="Andreopoulos B."/>
            <person name="Lu D."/>
            <person name="Skrede I."/>
            <person name="Drula E."/>
            <person name="Henrissat B."/>
            <person name="Morin E."/>
            <person name="Kohler A."/>
            <person name="Barry K."/>
            <person name="LaButti K."/>
            <person name="Morin E."/>
            <person name="Salamov A."/>
            <person name="Lipzen A."/>
            <person name="Mereny Z."/>
            <person name="Hegedus B."/>
            <person name="Baldrian P."/>
            <person name="Stursova M."/>
            <person name="Weitz H."/>
            <person name="Taylor A."/>
            <person name="Grigoriev I.V."/>
            <person name="Nagy L.G."/>
            <person name="Martin F."/>
            <person name="Kauserud H."/>
        </authorList>
    </citation>
    <scope>NUCLEOTIDE SEQUENCE</scope>
    <source>
        <strain evidence="3">9144</strain>
    </source>
</reference>
<dbReference type="PANTHER" id="PTHR42951:SF14">
    <property type="entry name" value="METALLO-BETA-LACTAMASE SUPERFAMILY PROTEIN"/>
    <property type="match status" value="1"/>
</dbReference>
<dbReference type="Proteomes" id="UP001219525">
    <property type="component" value="Unassembled WGS sequence"/>
</dbReference>
<evidence type="ECO:0000256" key="1">
    <source>
        <dbReference type="SAM" id="SignalP"/>
    </source>
</evidence>
<keyword evidence="1" id="KW-0732">Signal</keyword>
<dbReference type="AlphaFoldDB" id="A0AAD6UYI8"/>
<keyword evidence="4" id="KW-1185">Reference proteome</keyword>
<feature type="signal peptide" evidence="1">
    <location>
        <begin position="1"/>
        <end position="17"/>
    </location>
</feature>
<dbReference type="Pfam" id="PF00753">
    <property type="entry name" value="Lactamase_B"/>
    <property type="match status" value="1"/>
</dbReference>
<feature type="chain" id="PRO_5042096749" evidence="1">
    <location>
        <begin position="18"/>
        <end position="300"/>
    </location>
</feature>
<dbReference type="InterPro" id="IPR036866">
    <property type="entry name" value="RibonucZ/Hydroxyglut_hydro"/>
</dbReference>
<dbReference type="Gene3D" id="3.60.15.10">
    <property type="entry name" value="Ribonuclease Z/Hydroxyacylglutathione hydrolase-like"/>
    <property type="match status" value="1"/>
</dbReference>
<dbReference type="CDD" id="cd07739">
    <property type="entry name" value="metallo-hydrolase-like_MBL-fold"/>
    <property type="match status" value="1"/>
</dbReference>
<sequence length="300" mass="33023">MVFGALLLVAGALPSLASLSPLRADLFFTPPIAANATLPDGSVGFWQPTVVTLVSGQSEAVLVDTLFTSDQAVALSDWIEETLNGKRLRTIYISHGHGDHFFNGPYMQRRFPGVEIVSTNHSIDHMATQLTPDMRTFWNELFPGQIPEESFQVLAKPLAHNTFTLEGHIFEAIDVGHSDTDETTFLHVPSLDMVVAGDIVYNDVHMWMTESTTQGQRDAWIRSLDKVAAVDPGIVVGSHHRQGGVDGAFNIDASKEYISTFSRLVTKAKNATDLYNKVLEVYPNRIGNLVLWLGCQAQFP</sequence>
<dbReference type="SMART" id="SM00849">
    <property type="entry name" value="Lactamase_B"/>
    <property type="match status" value="1"/>
</dbReference>
<evidence type="ECO:0000313" key="3">
    <source>
        <dbReference type="EMBL" id="KAJ7198287.1"/>
    </source>
</evidence>
<evidence type="ECO:0000259" key="2">
    <source>
        <dbReference type="SMART" id="SM00849"/>
    </source>
</evidence>
<protein>
    <submittedName>
        <fullName evidence="3">Beta-lactamase-like protein</fullName>
    </submittedName>
</protein>
<proteinExistence type="predicted"/>
<accession>A0AAD6UYI8</accession>
<name>A0AAD6UYI8_9AGAR</name>
<dbReference type="InterPro" id="IPR001279">
    <property type="entry name" value="Metallo-B-lactamas"/>
</dbReference>
<dbReference type="PANTHER" id="PTHR42951">
    <property type="entry name" value="METALLO-BETA-LACTAMASE DOMAIN-CONTAINING"/>
    <property type="match status" value="1"/>
</dbReference>
<organism evidence="3 4">
    <name type="scientific">Mycena pura</name>
    <dbReference type="NCBI Taxonomy" id="153505"/>
    <lineage>
        <taxon>Eukaryota</taxon>
        <taxon>Fungi</taxon>
        <taxon>Dikarya</taxon>
        <taxon>Basidiomycota</taxon>
        <taxon>Agaricomycotina</taxon>
        <taxon>Agaricomycetes</taxon>
        <taxon>Agaricomycetidae</taxon>
        <taxon>Agaricales</taxon>
        <taxon>Marasmiineae</taxon>
        <taxon>Mycenaceae</taxon>
        <taxon>Mycena</taxon>
    </lineage>
</organism>
<gene>
    <name evidence="3" type="ORF">GGX14DRAFT_525827</name>
</gene>
<dbReference type="SUPFAM" id="SSF56281">
    <property type="entry name" value="Metallo-hydrolase/oxidoreductase"/>
    <property type="match status" value="1"/>
</dbReference>
<feature type="domain" description="Metallo-beta-lactamase" evidence="2">
    <location>
        <begin position="48"/>
        <end position="239"/>
    </location>
</feature>
<dbReference type="InterPro" id="IPR050855">
    <property type="entry name" value="NDM-1-like"/>
</dbReference>
<comment type="caution">
    <text evidence="3">The sequence shown here is derived from an EMBL/GenBank/DDBJ whole genome shotgun (WGS) entry which is preliminary data.</text>
</comment>
<evidence type="ECO:0000313" key="4">
    <source>
        <dbReference type="Proteomes" id="UP001219525"/>
    </source>
</evidence>
<dbReference type="EMBL" id="JARJCW010000073">
    <property type="protein sequence ID" value="KAJ7198287.1"/>
    <property type="molecule type" value="Genomic_DNA"/>
</dbReference>